<keyword evidence="4" id="KW-0472">Membrane</keyword>
<organism evidence="5">
    <name type="scientific">Oikopleura dioica</name>
    <name type="common">Tunicate</name>
    <dbReference type="NCBI Taxonomy" id="34765"/>
    <lineage>
        <taxon>Eukaryota</taxon>
        <taxon>Metazoa</taxon>
        <taxon>Chordata</taxon>
        <taxon>Tunicata</taxon>
        <taxon>Appendicularia</taxon>
        <taxon>Copelata</taxon>
        <taxon>Oikopleuridae</taxon>
        <taxon>Oikopleura</taxon>
    </lineage>
</organism>
<proteinExistence type="predicted"/>
<dbReference type="GO" id="GO:0030148">
    <property type="term" value="P:sphingolipid biosynthetic process"/>
    <property type="evidence" value="ECO:0007669"/>
    <property type="project" value="TreeGrafter"/>
</dbReference>
<dbReference type="GO" id="GO:0006310">
    <property type="term" value="P:DNA recombination"/>
    <property type="evidence" value="ECO:0007669"/>
    <property type="project" value="UniProtKB-KW"/>
</dbReference>
<dbReference type="Gene3D" id="1.10.443.10">
    <property type="entry name" value="Intergrase catalytic core"/>
    <property type="match status" value="1"/>
</dbReference>
<evidence type="ECO:0000256" key="4">
    <source>
        <dbReference type="SAM" id="Phobius"/>
    </source>
</evidence>
<keyword evidence="4" id="KW-1133">Transmembrane helix</keyword>
<feature type="compositionally biased region" description="Basic residues" evidence="3">
    <location>
        <begin position="1"/>
        <end position="25"/>
    </location>
</feature>
<keyword evidence="4" id="KW-0812">Transmembrane</keyword>
<reference evidence="5" key="1">
    <citation type="journal article" date="2010" name="Science">
        <title>Plasticity of animal genome architecture unmasked by rapid evolution of a pelagic tunicate.</title>
        <authorList>
            <person name="Denoeud F."/>
            <person name="Henriet S."/>
            <person name="Mungpakdee S."/>
            <person name="Aury J.M."/>
            <person name="Da Silva C."/>
            <person name="Brinkmann H."/>
            <person name="Mikhaleva J."/>
            <person name="Olsen L.C."/>
            <person name="Jubin C."/>
            <person name="Canestro C."/>
            <person name="Bouquet J.M."/>
            <person name="Danks G."/>
            <person name="Poulain J."/>
            <person name="Campsteijn C."/>
            <person name="Adamski M."/>
            <person name="Cross I."/>
            <person name="Yadetie F."/>
            <person name="Muffato M."/>
            <person name="Louis A."/>
            <person name="Butcher S."/>
            <person name="Tsagkogeorga G."/>
            <person name="Konrad A."/>
            <person name="Singh S."/>
            <person name="Jensen M.F."/>
            <person name="Cong E.H."/>
            <person name="Eikeseth-Otteraa H."/>
            <person name="Noel B."/>
            <person name="Anthouard V."/>
            <person name="Porcel B.M."/>
            <person name="Kachouri-Lafond R."/>
            <person name="Nishino A."/>
            <person name="Ugolini M."/>
            <person name="Chourrout P."/>
            <person name="Nishida H."/>
            <person name="Aasland R."/>
            <person name="Huzurbazar S."/>
            <person name="Westhof E."/>
            <person name="Delsuc F."/>
            <person name="Lehrach H."/>
            <person name="Reinhardt R."/>
            <person name="Weissenbach J."/>
            <person name="Roy S.W."/>
            <person name="Artiguenave F."/>
            <person name="Postlethwait J.H."/>
            <person name="Manak J.R."/>
            <person name="Thompson E.M."/>
            <person name="Jaillon O."/>
            <person name="Du Pasquier L."/>
            <person name="Boudinot P."/>
            <person name="Liberles D.A."/>
            <person name="Volff J.N."/>
            <person name="Philippe H."/>
            <person name="Lenhard B."/>
            <person name="Roest Crollius H."/>
            <person name="Wincker P."/>
            <person name="Chourrout D."/>
        </authorList>
    </citation>
    <scope>NUCLEOTIDE SEQUENCE [LARGE SCALE GENOMIC DNA]</scope>
</reference>
<evidence type="ECO:0000256" key="1">
    <source>
        <dbReference type="ARBA" id="ARBA00023002"/>
    </source>
</evidence>
<dbReference type="InterPro" id="IPR020904">
    <property type="entry name" value="Sc_DH/Rdtase_CS"/>
</dbReference>
<evidence type="ECO:0000256" key="3">
    <source>
        <dbReference type="SAM" id="MobiDB-lite"/>
    </source>
</evidence>
<dbReference type="InterPro" id="IPR002347">
    <property type="entry name" value="SDR_fam"/>
</dbReference>
<feature type="transmembrane region" description="Helical" evidence="4">
    <location>
        <begin position="630"/>
        <end position="650"/>
    </location>
</feature>
<evidence type="ECO:0000313" key="5">
    <source>
        <dbReference type="EMBL" id="CBY32743.1"/>
    </source>
</evidence>
<dbReference type="Gene3D" id="3.40.50.720">
    <property type="entry name" value="NAD(P)-binding Rossmann-like Domain"/>
    <property type="match status" value="1"/>
</dbReference>
<evidence type="ECO:0000256" key="2">
    <source>
        <dbReference type="ARBA" id="ARBA00023172"/>
    </source>
</evidence>
<sequence>MARTKYNARKAHHAHKKPGKPVKPKPKPESSSDEDEEPEQDTGLVDPDKAFPDEEDETDTIGQSIWADQMITNSVQALLRSKPDTPLAELAEEFCRWIEKTICRPSKPNGYKRWTATIKRSMLAFDDRQIEAASKFLITWGKTQAKTLAAQKLYEPHQAERFLMRDIIELWIHWLNSHKPVRREAALYSAITFFTGARAIEVGKLHIEDLYFEQQGKALVMPIRESKNNVFKDIPERLTMIFRPECPIDLRELYMAIRGDRTEGRLFQVCKNRRTLCYHYARGAMELGWSRTPSGHSGRTTAITLGIAVGIPKEDLEIMFRWVTGSDMYRRYRSVHMECSEAGAPALVARALVGSLTGGPLGTPSPINRTSLRDANVDLGWYAKTITTIQKGNAYCISRCSRNALQGKGKHANNRPSLTEAYKQGTSLRSPPTIAVTRWYKSQVDTSFRPHGGSGVTPRNFCKAGLSRSARTEELSQNDIKWQIDVNTHGVINSVRAVLPFLKSQNTNSRIAIISSVAGQIGLWGMSAYCASKFALRGFADALGMELEGSNTSVTLVYPRDMNTPGFAEENKTKPEVVKAICELANEVEPESIVPGLVDAVENGATDYSVGVDGWFATRVTAGLGPTNSFINLIVDVFFGGVLRLIALVYRKVIRHAIDKCERNLIKKR</sequence>
<dbReference type="GO" id="GO:0047560">
    <property type="term" value="F:3-dehydrosphinganine reductase activity"/>
    <property type="evidence" value="ECO:0007669"/>
    <property type="project" value="TreeGrafter"/>
</dbReference>
<feature type="region of interest" description="Disordered" evidence="3">
    <location>
        <begin position="1"/>
        <end position="64"/>
    </location>
</feature>
<dbReference type="AlphaFoldDB" id="E4YB06"/>
<dbReference type="PANTHER" id="PTHR43550">
    <property type="entry name" value="3-KETODIHYDROSPHINGOSINE REDUCTASE"/>
    <property type="match status" value="1"/>
</dbReference>
<name>E4YB06_OIKDI</name>
<feature type="compositionally biased region" description="Acidic residues" evidence="3">
    <location>
        <begin position="31"/>
        <end position="40"/>
    </location>
</feature>
<dbReference type="InterPro" id="IPR011010">
    <property type="entry name" value="DNA_brk_join_enz"/>
</dbReference>
<keyword evidence="2" id="KW-0233">DNA recombination</keyword>
<dbReference type="InterPro" id="IPR013762">
    <property type="entry name" value="Integrase-like_cat_sf"/>
</dbReference>
<dbReference type="SUPFAM" id="SSF51735">
    <property type="entry name" value="NAD(P)-binding Rossmann-fold domains"/>
    <property type="match status" value="1"/>
</dbReference>
<dbReference type="InterPro" id="IPR036291">
    <property type="entry name" value="NAD(P)-bd_dom_sf"/>
</dbReference>
<dbReference type="GO" id="GO:0015074">
    <property type="term" value="P:DNA integration"/>
    <property type="evidence" value="ECO:0007669"/>
    <property type="project" value="InterPro"/>
</dbReference>
<dbReference type="EMBL" id="FN654368">
    <property type="protein sequence ID" value="CBY32743.1"/>
    <property type="molecule type" value="Genomic_DNA"/>
</dbReference>
<dbReference type="PROSITE" id="PS00061">
    <property type="entry name" value="ADH_SHORT"/>
    <property type="match status" value="1"/>
</dbReference>
<accession>E4YB06</accession>
<keyword evidence="1" id="KW-0560">Oxidoreductase</keyword>
<dbReference type="GO" id="GO:0005789">
    <property type="term" value="C:endoplasmic reticulum membrane"/>
    <property type="evidence" value="ECO:0007669"/>
    <property type="project" value="TreeGrafter"/>
</dbReference>
<dbReference type="GO" id="GO:0003677">
    <property type="term" value="F:DNA binding"/>
    <property type="evidence" value="ECO:0007669"/>
    <property type="project" value="InterPro"/>
</dbReference>
<dbReference type="PANTHER" id="PTHR43550:SF3">
    <property type="entry name" value="3-KETODIHYDROSPHINGOSINE REDUCTASE"/>
    <property type="match status" value="1"/>
</dbReference>
<dbReference type="GO" id="GO:0006666">
    <property type="term" value="P:3-keto-sphinganine metabolic process"/>
    <property type="evidence" value="ECO:0007669"/>
    <property type="project" value="TreeGrafter"/>
</dbReference>
<dbReference type="SUPFAM" id="SSF56349">
    <property type="entry name" value="DNA breaking-rejoining enzymes"/>
    <property type="match status" value="1"/>
</dbReference>
<dbReference type="Proteomes" id="UP000011014">
    <property type="component" value="Unassembled WGS sequence"/>
</dbReference>
<protein>
    <submittedName>
        <fullName evidence="5">Uncharacterized protein</fullName>
    </submittedName>
</protein>
<gene>
    <name evidence="5" type="ORF">GSOID_T00032088001</name>
</gene>
<dbReference type="Pfam" id="PF00106">
    <property type="entry name" value="adh_short"/>
    <property type="match status" value="1"/>
</dbReference>